<keyword evidence="1" id="KW-1133">Transmembrane helix</keyword>
<feature type="transmembrane region" description="Helical" evidence="1">
    <location>
        <begin position="136"/>
        <end position="155"/>
    </location>
</feature>
<name>A0A857MB52_9ACTN</name>
<reference evidence="2" key="1">
    <citation type="journal article" date="2021" name="Nat. Microbiol.">
        <title>Cocultivation of an ultrasmall environmental parasitic bacterium with lytic ability against bacteria associated with wastewater foams.</title>
        <authorList>
            <person name="Batinovic S."/>
            <person name="Rose J.J.A."/>
            <person name="Ratcliffe J."/>
            <person name="Seviour R.J."/>
            <person name="Petrovski S."/>
        </authorList>
    </citation>
    <scope>NUCLEOTIDE SEQUENCE</scope>
    <source>
        <strain evidence="2">CON44</strain>
    </source>
</reference>
<feature type="transmembrane region" description="Helical" evidence="1">
    <location>
        <begin position="90"/>
        <end position="112"/>
    </location>
</feature>
<dbReference type="RefSeq" id="WP_005187961.1">
    <property type="nucleotide sequence ID" value="NZ_CP045804.1"/>
</dbReference>
<sequence length="173" mass="17821">MTSRPAWPSAVILAATVLAGVSAAAPWVRALGAPVPTSADISQRQVDRAGMAEKLTGNGVTGGGGALILAVICLLVVLVLWRVSPRFRPAVAGNLTIAASIAAAGTVFWFLVDDGRRLDALGNASVDTDTLSMTPWPWVTLGCFALSCLAGVLTIPAGDTGRRCRPNGRRSPC</sequence>
<keyword evidence="1" id="KW-0812">Transmembrane</keyword>
<organism evidence="2">
    <name type="scientific">Gordonia amarae</name>
    <dbReference type="NCBI Taxonomy" id="36821"/>
    <lineage>
        <taxon>Bacteria</taxon>
        <taxon>Bacillati</taxon>
        <taxon>Actinomycetota</taxon>
        <taxon>Actinomycetes</taxon>
        <taxon>Mycobacteriales</taxon>
        <taxon>Gordoniaceae</taxon>
        <taxon>Gordonia</taxon>
    </lineage>
</organism>
<evidence type="ECO:0000313" key="2">
    <source>
        <dbReference type="EMBL" id="QHN38561.1"/>
    </source>
</evidence>
<dbReference type="EMBL" id="CP045810">
    <property type="protein sequence ID" value="QHN38561.1"/>
    <property type="molecule type" value="Genomic_DNA"/>
</dbReference>
<protein>
    <submittedName>
        <fullName evidence="2">Uncharacterized protein</fullName>
    </submittedName>
</protein>
<evidence type="ECO:0000256" key="1">
    <source>
        <dbReference type="SAM" id="Phobius"/>
    </source>
</evidence>
<proteinExistence type="predicted"/>
<feature type="transmembrane region" description="Helical" evidence="1">
    <location>
        <begin position="63"/>
        <end position="83"/>
    </location>
</feature>
<dbReference type="AlphaFoldDB" id="A0A857MB52"/>
<keyword evidence="1" id="KW-0472">Membrane</keyword>
<accession>A0A857MB52</accession>
<gene>
    <name evidence="2" type="ORF">GII30_04650</name>
</gene>